<evidence type="ECO:0000313" key="7">
    <source>
        <dbReference type="EMBL" id="RAQ98404.1"/>
    </source>
</evidence>
<gene>
    <name evidence="7" type="ORF">A4R35_22880</name>
</gene>
<dbReference type="GO" id="GO:0016773">
    <property type="term" value="F:phosphotransferase activity, alcohol group as acceptor"/>
    <property type="evidence" value="ECO:0007669"/>
    <property type="project" value="InterPro"/>
</dbReference>
<sequence>MGATTALLGIDLGTSAVKAVILDLEGRLLGEGRAEYALLTRRPGWAESIPADWWRATRLAVREARERAPQCRIAGVGLAGQMHGVVMVAADGQPTRAAMLWPDRRAEKVLARFRALPSALRQRLANPLVPGMAGPLLCWLAEHEPACYARSARALLPKDWLRLRLTARRSTTEVTSGLVTEASDASATLLYDLPADRWAEEVIAALGLRFDLLPPLLPSAAQAGTLSSEAAAALELPSGLPVATGAADVAAALLGAGVLAPGTLLLSLGTGAQLVLLCEEPQPDPTLRTHLYRAADGRHWYRMAAVQNAGLVLDWLRRQLHAEWSEVYASLEQVPPGAEGLTFLPTLTPERPHYNGPQTGAFVGLRLEHSRAHLLRSALEGVACGIRLALERLPGAGEVSSLLVAGGGSLHPAWRQLLADLLGRPLLSLEAAETTARGAALLGGLAAGVWSEGQELARLAPARSVVTTPGEQQARCAALYARYLELLARGRETGTPLGP</sequence>
<dbReference type="Proteomes" id="UP000248706">
    <property type="component" value="Unassembled WGS sequence"/>
</dbReference>
<dbReference type="AlphaFoldDB" id="A0A328VSZ4"/>
<reference evidence="7 8" key="1">
    <citation type="submission" date="2016-08" db="EMBL/GenBank/DDBJ databases">
        <title>Analysis of Carbohydrate Active Enzymes in Thermogemmatispora T81 Reveals Carbohydrate Degradation Ability.</title>
        <authorList>
            <person name="Tomazini A."/>
            <person name="Lal S."/>
            <person name="Stott M."/>
            <person name="Henrissat B."/>
            <person name="Polikarpov I."/>
            <person name="Sparling R."/>
            <person name="Levin D.B."/>
        </authorList>
    </citation>
    <scope>NUCLEOTIDE SEQUENCE [LARGE SCALE GENOMIC DNA]</scope>
    <source>
        <strain evidence="7 8">T81</strain>
    </source>
</reference>
<feature type="domain" description="Carbohydrate kinase FGGY C-terminal" evidence="6">
    <location>
        <begin position="265"/>
        <end position="447"/>
    </location>
</feature>
<keyword evidence="8" id="KW-1185">Reference proteome</keyword>
<protein>
    <recommendedName>
        <fullName evidence="9">Xylulokinase</fullName>
    </recommendedName>
</protein>
<dbReference type="Pfam" id="PF02782">
    <property type="entry name" value="FGGY_C"/>
    <property type="match status" value="1"/>
</dbReference>
<dbReference type="InterPro" id="IPR043129">
    <property type="entry name" value="ATPase_NBD"/>
</dbReference>
<dbReference type="InterPro" id="IPR018485">
    <property type="entry name" value="FGGY_C"/>
</dbReference>
<dbReference type="OrthoDB" id="9805576at2"/>
<dbReference type="InterPro" id="IPR018484">
    <property type="entry name" value="FGGY_N"/>
</dbReference>
<evidence type="ECO:0008006" key="9">
    <source>
        <dbReference type="Google" id="ProtNLM"/>
    </source>
</evidence>
<accession>A0A328VSZ4</accession>
<keyword evidence="2 4" id="KW-0808">Transferase</keyword>
<evidence type="ECO:0000259" key="5">
    <source>
        <dbReference type="Pfam" id="PF00370"/>
    </source>
</evidence>
<name>A0A328VSZ4_9CHLR</name>
<proteinExistence type="inferred from homology"/>
<dbReference type="InterPro" id="IPR050406">
    <property type="entry name" value="FGGY_Carb_Kinase"/>
</dbReference>
<evidence type="ECO:0000256" key="1">
    <source>
        <dbReference type="ARBA" id="ARBA00009156"/>
    </source>
</evidence>
<dbReference type="EMBL" id="MCIF01000002">
    <property type="protein sequence ID" value="RAQ98404.1"/>
    <property type="molecule type" value="Genomic_DNA"/>
</dbReference>
<evidence type="ECO:0000259" key="6">
    <source>
        <dbReference type="Pfam" id="PF02782"/>
    </source>
</evidence>
<keyword evidence="3 4" id="KW-0418">Kinase</keyword>
<dbReference type="Gene3D" id="3.30.420.40">
    <property type="match status" value="2"/>
</dbReference>
<dbReference type="GO" id="GO:0016301">
    <property type="term" value="F:kinase activity"/>
    <property type="evidence" value="ECO:0007669"/>
    <property type="project" value="UniProtKB-KW"/>
</dbReference>
<evidence type="ECO:0000256" key="4">
    <source>
        <dbReference type="RuleBase" id="RU003733"/>
    </source>
</evidence>
<evidence type="ECO:0000256" key="2">
    <source>
        <dbReference type="ARBA" id="ARBA00022679"/>
    </source>
</evidence>
<evidence type="ECO:0000256" key="3">
    <source>
        <dbReference type="ARBA" id="ARBA00022777"/>
    </source>
</evidence>
<dbReference type="PIRSF" id="PIRSF000538">
    <property type="entry name" value="GlpK"/>
    <property type="match status" value="1"/>
</dbReference>
<dbReference type="InterPro" id="IPR018483">
    <property type="entry name" value="Carb_kinase_FGGY_CS"/>
</dbReference>
<dbReference type="SUPFAM" id="SSF53067">
    <property type="entry name" value="Actin-like ATPase domain"/>
    <property type="match status" value="2"/>
</dbReference>
<evidence type="ECO:0000313" key="8">
    <source>
        <dbReference type="Proteomes" id="UP000248706"/>
    </source>
</evidence>
<dbReference type="CDD" id="cd07808">
    <property type="entry name" value="ASKHA_NBD_FGGY_EcXK-like"/>
    <property type="match status" value="1"/>
</dbReference>
<comment type="similarity">
    <text evidence="1 4">Belongs to the FGGY kinase family.</text>
</comment>
<comment type="caution">
    <text evidence="7">The sequence shown here is derived from an EMBL/GenBank/DDBJ whole genome shotgun (WGS) entry which is preliminary data.</text>
</comment>
<organism evidence="7 8">
    <name type="scientific">Thermogemmatispora tikiterensis</name>
    <dbReference type="NCBI Taxonomy" id="1825093"/>
    <lineage>
        <taxon>Bacteria</taxon>
        <taxon>Bacillati</taxon>
        <taxon>Chloroflexota</taxon>
        <taxon>Ktedonobacteria</taxon>
        <taxon>Thermogemmatisporales</taxon>
        <taxon>Thermogemmatisporaceae</taxon>
        <taxon>Thermogemmatispora</taxon>
    </lineage>
</organism>
<feature type="domain" description="Carbohydrate kinase FGGY N-terminal" evidence="5">
    <location>
        <begin position="7"/>
        <end position="255"/>
    </location>
</feature>
<dbReference type="InterPro" id="IPR000577">
    <property type="entry name" value="Carb_kinase_FGGY"/>
</dbReference>
<dbReference type="Pfam" id="PF00370">
    <property type="entry name" value="FGGY_N"/>
    <property type="match status" value="1"/>
</dbReference>
<dbReference type="GO" id="GO:0005975">
    <property type="term" value="P:carbohydrate metabolic process"/>
    <property type="evidence" value="ECO:0007669"/>
    <property type="project" value="InterPro"/>
</dbReference>
<dbReference type="PROSITE" id="PS00445">
    <property type="entry name" value="FGGY_KINASES_2"/>
    <property type="match status" value="1"/>
</dbReference>
<dbReference type="PANTHER" id="PTHR43095">
    <property type="entry name" value="SUGAR KINASE"/>
    <property type="match status" value="1"/>
</dbReference>
<dbReference type="PANTHER" id="PTHR43095:SF5">
    <property type="entry name" value="XYLULOSE KINASE"/>
    <property type="match status" value="1"/>
</dbReference>